<evidence type="ECO:0000256" key="1">
    <source>
        <dbReference type="ARBA" id="ARBA00004613"/>
    </source>
</evidence>
<dbReference type="InterPro" id="IPR002509">
    <property type="entry name" value="NODB_dom"/>
</dbReference>
<dbReference type="STRING" id="1658765.Msub_10790"/>
<feature type="domain" description="NodB homology" evidence="3">
    <location>
        <begin position="94"/>
        <end position="162"/>
    </location>
</feature>
<name>A0A0J7J9G2_9GAMM</name>
<proteinExistence type="predicted"/>
<comment type="caution">
    <text evidence="4">The sequence shown here is derived from an EMBL/GenBank/DDBJ whole genome shotgun (WGS) entry which is preliminary data.</text>
</comment>
<evidence type="ECO:0000256" key="2">
    <source>
        <dbReference type="ARBA" id="ARBA00022729"/>
    </source>
</evidence>
<dbReference type="CDD" id="cd10918">
    <property type="entry name" value="CE4_NodB_like_5s_6s"/>
    <property type="match status" value="1"/>
</dbReference>
<dbReference type="PANTHER" id="PTHR34216:SF3">
    <property type="entry name" value="POLY-BETA-1,6-N-ACETYL-D-GLUCOSAMINE N-DEACETYLASE"/>
    <property type="match status" value="1"/>
</dbReference>
<dbReference type="GO" id="GO:0005975">
    <property type="term" value="P:carbohydrate metabolic process"/>
    <property type="evidence" value="ECO:0007669"/>
    <property type="project" value="InterPro"/>
</dbReference>
<sequence length="343" mass="38266">MALIRSVLKSGALAVLAGFGWLRIRLSTKPTLLVFTYHRVLPADSSERAAEQPGMITSPETLQKHIRLAKKLGAESIHLDEWVKLSKQNHTLPRLAIAFTFDDGWRDNYQHAYSTLKIQNTPATIFLVTQMIDTDKTFWPEQVLELLTTHTLSISDKTFDWLRPHLPASVTDCECGPLSLMEGDEVISRLKSMDDKTILANLETVYQAYPDLAPAKTSRAILSSSELDEMSTAGLVRYGAHTRHHYRLNRLNNKQMLKEEIAGCSDDMKALSKASVPVFCYPNGDITGEGEALVSEHYEAACTTKTGWNRAGCDPYDLHRFNLHDGNSHSSRALLATIGRGLL</sequence>
<accession>A0A0J7J9G2</accession>
<dbReference type="AlphaFoldDB" id="A0A0J7J9G2"/>
<keyword evidence="5" id="KW-1185">Reference proteome</keyword>
<gene>
    <name evidence="4" type="ORF">Msub_10790</name>
</gene>
<evidence type="ECO:0000313" key="4">
    <source>
        <dbReference type="EMBL" id="KMQ74604.1"/>
    </source>
</evidence>
<dbReference type="Pfam" id="PF01522">
    <property type="entry name" value="Polysacc_deac_1"/>
    <property type="match status" value="2"/>
</dbReference>
<dbReference type="Gene3D" id="3.20.20.370">
    <property type="entry name" value="Glycoside hydrolase/deacetylase"/>
    <property type="match status" value="1"/>
</dbReference>
<dbReference type="InterPro" id="IPR011330">
    <property type="entry name" value="Glyco_hydro/deAcase_b/a-brl"/>
</dbReference>
<dbReference type="GO" id="GO:0016810">
    <property type="term" value="F:hydrolase activity, acting on carbon-nitrogen (but not peptide) bonds"/>
    <property type="evidence" value="ECO:0007669"/>
    <property type="project" value="InterPro"/>
</dbReference>
<dbReference type="SUPFAM" id="SSF88713">
    <property type="entry name" value="Glycoside hydrolase/deacetylase"/>
    <property type="match status" value="1"/>
</dbReference>
<dbReference type="PATRIC" id="fig|1658765.3.peg.784"/>
<dbReference type="RefSeq" id="WP_227506629.1">
    <property type="nucleotide sequence ID" value="NZ_LFBU01000001.1"/>
</dbReference>
<feature type="domain" description="NodB homology" evidence="3">
    <location>
        <begin position="224"/>
        <end position="288"/>
    </location>
</feature>
<dbReference type="PANTHER" id="PTHR34216">
    <property type="match status" value="1"/>
</dbReference>
<reference evidence="4 5" key="1">
    <citation type="submission" date="2015-06" db="EMBL/GenBank/DDBJ databases">
        <title>Marinobacter subterrani, a genetically tractable neutrophilic iron-oxidizing strain isolated from the Soudan Iron Mine.</title>
        <authorList>
            <person name="Bonis B.M."/>
            <person name="Gralnick J.A."/>
        </authorList>
    </citation>
    <scope>NUCLEOTIDE SEQUENCE [LARGE SCALE GENOMIC DNA]</scope>
    <source>
        <strain evidence="4 5">JG233</strain>
    </source>
</reference>
<dbReference type="EMBL" id="LFBU01000001">
    <property type="protein sequence ID" value="KMQ74604.1"/>
    <property type="molecule type" value="Genomic_DNA"/>
</dbReference>
<comment type="subcellular location">
    <subcellularLocation>
        <location evidence="1">Secreted</location>
    </subcellularLocation>
</comment>
<keyword evidence="2" id="KW-0732">Signal</keyword>
<protein>
    <submittedName>
        <fullName evidence="4">Polysaccharide deacetylase</fullName>
    </submittedName>
</protein>
<dbReference type="InterPro" id="IPR051398">
    <property type="entry name" value="Polysacch_Deacetylase"/>
</dbReference>
<evidence type="ECO:0000259" key="3">
    <source>
        <dbReference type="Pfam" id="PF01522"/>
    </source>
</evidence>
<dbReference type="GO" id="GO:0005576">
    <property type="term" value="C:extracellular region"/>
    <property type="evidence" value="ECO:0007669"/>
    <property type="project" value="UniProtKB-SubCell"/>
</dbReference>
<dbReference type="Proteomes" id="UP000036102">
    <property type="component" value="Unassembled WGS sequence"/>
</dbReference>
<organism evidence="4 5">
    <name type="scientific">Marinobacter subterrani</name>
    <dbReference type="NCBI Taxonomy" id="1658765"/>
    <lineage>
        <taxon>Bacteria</taxon>
        <taxon>Pseudomonadati</taxon>
        <taxon>Pseudomonadota</taxon>
        <taxon>Gammaproteobacteria</taxon>
        <taxon>Pseudomonadales</taxon>
        <taxon>Marinobacteraceae</taxon>
        <taxon>Marinobacter</taxon>
    </lineage>
</organism>
<evidence type="ECO:0000313" key="5">
    <source>
        <dbReference type="Proteomes" id="UP000036102"/>
    </source>
</evidence>